<reference evidence="1 3" key="1">
    <citation type="journal article" date="2016" name="Genome Announc.">
        <title>Complete Genome Sequence of the Amino Acid-Fermenting Clostridium propionicum X2 (DSM 1682).</title>
        <authorList>
            <person name="Poehlein A."/>
            <person name="Schlien K."/>
            <person name="Chowdhury N.P."/>
            <person name="Gottschalk G."/>
            <person name="Buckel W."/>
            <person name="Daniel R."/>
        </authorList>
    </citation>
    <scope>NUCLEOTIDE SEQUENCE [LARGE SCALE GENOMIC DNA]</scope>
    <source>
        <strain evidence="1 3">X2</strain>
    </source>
</reference>
<dbReference type="RefSeq" id="WP_066051494.1">
    <property type="nucleotide sequence ID" value="NZ_CP014223.1"/>
</dbReference>
<gene>
    <name evidence="1" type="ORF">CPRO_21720</name>
    <name evidence="2" type="ORF">SAMN02745151_01948</name>
</gene>
<reference evidence="4" key="3">
    <citation type="submission" date="2016-11" db="EMBL/GenBank/DDBJ databases">
        <authorList>
            <person name="Jaros S."/>
            <person name="Januszkiewicz K."/>
            <person name="Wedrychowicz H."/>
        </authorList>
    </citation>
    <scope>NUCLEOTIDE SEQUENCE [LARGE SCALE GENOMIC DNA]</scope>
    <source>
        <strain evidence="4">DSM 1682</strain>
    </source>
</reference>
<accession>A0A120MKB5</accession>
<dbReference type="EMBL" id="CP014223">
    <property type="protein sequence ID" value="AMJ41752.1"/>
    <property type="molecule type" value="Genomic_DNA"/>
</dbReference>
<reference evidence="3" key="2">
    <citation type="submission" date="2016-01" db="EMBL/GenBank/DDBJ databases">
        <authorList>
            <person name="Poehlein A."/>
            <person name="Schlien K."/>
            <person name="Gottschalk G."/>
            <person name="Buckel W."/>
            <person name="Daniel R."/>
        </authorList>
    </citation>
    <scope>NUCLEOTIDE SEQUENCE [LARGE SCALE GENOMIC DNA]</scope>
    <source>
        <strain evidence="3">X2</strain>
    </source>
</reference>
<dbReference type="InterPro" id="IPR012902">
    <property type="entry name" value="N_methyl_site"/>
</dbReference>
<dbReference type="Proteomes" id="UP000068026">
    <property type="component" value="Chromosome"/>
</dbReference>
<evidence type="ECO:0000313" key="2">
    <source>
        <dbReference type="EMBL" id="SHE83829.1"/>
    </source>
</evidence>
<keyword evidence="3" id="KW-1185">Reference proteome</keyword>
<name>A0A120MKB5_ANAPI</name>
<protein>
    <submittedName>
        <fullName evidence="2">Prepilin-type N-terminal cleavage/methylation domain-containing protein</fullName>
    </submittedName>
</protein>
<dbReference type="NCBIfam" id="TIGR02532">
    <property type="entry name" value="IV_pilin_GFxxxE"/>
    <property type="match status" value="1"/>
</dbReference>
<sequence length="172" mass="18718">MKGIKKCLNKGGFSLFESMVALLIISILTIGITTAVNAAASIYKKSLFVSEGEVLAATIDTALSDVLRFSSSVSEEDGKIQITNENYSVVKGHFVLKKGWLYLNLTDEKADGADDAPLVALINGGTYTSMKIDSFTLNYKDGVFSGSYVIQSKDDSNLRKKYTFIFRTLSIA</sequence>
<proteinExistence type="predicted"/>
<dbReference type="Proteomes" id="UP000184204">
    <property type="component" value="Unassembled WGS sequence"/>
</dbReference>
<dbReference type="AlphaFoldDB" id="A0A120MKB5"/>
<evidence type="ECO:0000313" key="1">
    <source>
        <dbReference type="EMBL" id="AMJ41752.1"/>
    </source>
</evidence>
<evidence type="ECO:0000313" key="3">
    <source>
        <dbReference type="Proteomes" id="UP000068026"/>
    </source>
</evidence>
<reference evidence="2" key="4">
    <citation type="submission" date="2016-11" db="EMBL/GenBank/DDBJ databases">
        <authorList>
            <person name="Varghese N."/>
            <person name="Submissions S."/>
        </authorList>
    </citation>
    <scope>NUCLEOTIDE SEQUENCE</scope>
    <source>
        <strain evidence="2">DSM 1682</strain>
    </source>
</reference>
<dbReference type="Pfam" id="PF07963">
    <property type="entry name" value="N_methyl"/>
    <property type="match status" value="1"/>
</dbReference>
<organism evidence="2 4">
    <name type="scientific">Anaerotignum propionicum DSM 1682</name>
    <dbReference type="NCBI Taxonomy" id="991789"/>
    <lineage>
        <taxon>Bacteria</taxon>
        <taxon>Bacillati</taxon>
        <taxon>Bacillota</taxon>
        <taxon>Clostridia</taxon>
        <taxon>Lachnospirales</taxon>
        <taxon>Anaerotignaceae</taxon>
        <taxon>Anaerotignum</taxon>
    </lineage>
</organism>
<dbReference type="KEGG" id="cpro:CPRO_21720"/>
<evidence type="ECO:0000313" key="4">
    <source>
        <dbReference type="Proteomes" id="UP000184204"/>
    </source>
</evidence>
<dbReference type="EMBL" id="FQUA01000008">
    <property type="protein sequence ID" value="SHE83829.1"/>
    <property type="molecule type" value="Genomic_DNA"/>
</dbReference>